<evidence type="ECO:0000313" key="3">
    <source>
        <dbReference type="Proteomes" id="UP000663305"/>
    </source>
</evidence>
<gene>
    <name evidence="2" type="ORF">HSBGL_0123</name>
</gene>
<protein>
    <recommendedName>
        <fullName evidence="1">GAPS4 PD-(D/E)XK nuclease domain-containing protein</fullName>
    </recommendedName>
</protein>
<dbReference type="Proteomes" id="UP000663305">
    <property type="component" value="Chromosome"/>
</dbReference>
<organism evidence="2 3">
    <name type="scientific">Halapricum desulfuricans</name>
    <dbReference type="NCBI Taxonomy" id="2841257"/>
    <lineage>
        <taxon>Archaea</taxon>
        <taxon>Methanobacteriati</taxon>
        <taxon>Methanobacteriota</taxon>
        <taxon>Stenosarchaea group</taxon>
        <taxon>Halobacteria</taxon>
        <taxon>Halobacteriales</taxon>
        <taxon>Haloarculaceae</taxon>
        <taxon>Halapricum</taxon>
    </lineage>
</organism>
<reference evidence="2" key="1">
    <citation type="submission" date="2020-11" db="EMBL/GenBank/DDBJ databases">
        <title>Carbohydrate-dependent, anaerobic sulfur respiration: A novel catabolism in halophilic archaea.</title>
        <authorList>
            <person name="Sorokin D.Y."/>
            <person name="Messina E."/>
            <person name="Smedile F."/>
            <person name="La Cono V."/>
            <person name="Hallsworth J.E."/>
            <person name="Yakimov M.M."/>
        </authorList>
    </citation>
    <scope>NUCLEOTIDE SEQUENCE</scope>
    <source>
        <strain evidence="2">HSR-Bgl</strain>
    </source>
</reference>
<dbReference type="Pfam" id="PF26115">
    <property type="entry name" value="PDDEXK_GAPS4"/>
    <property type="match status" value="1"/>
</dbReference>
<evidence type="ECO:0000259" key="1">
    <source>
        <dbReference type="Pfam" id="PF26115"/>
    </source>
</evidence>
<dbReference type="InterPro" id="IPR058873">
    <property type="entry name" value="PDDEXK_GAPS4"/>
</dbReference>
<feature type="domain" description="GAPS4 PD-(D/E)XK nuclease" evidence="1">
    <location>
        <begin position="2"/>
        <end position="153"/>
    </location>
</feature>
<name>A0A897NDS4_9EURY</name>
<accession>A0A897NDS4</accession>
<dbReference type="EMBL" id="CP064789">
    <property type="protein sequence ID" value="QSG10564.1"/>
    <property type="molecule type" value="Genomic_DNA"/>
</dbReference>
<evidence type="ECO:0000313" key="2">
    <source>
        <dbReference type="EMBL" id="QSG10564.1"/>
    </source>
</evidence>
<proteinExistence type="predicted"/>
<sequence>MGDIANDRLIALLEALGWEQQGDSDVDIPCELSAHHERDADHGVDGYMSYDDPYRERERGVVIESKAKSWENTNDTSLQNGASQALETLECIPESDQFDEYLNNGVDRNVDLAILGVWVHDGGFETSTFDEYVDELTIRNKRRKPFQVLVLGNRDLHRLASLHNQFSGLKESEFNGQYESLDFYYPSLPDTVSERGELVALEYMLSDYIFAKGQKVEGEGPNSVSNDVNIVFYFDDIQRESLDFMFKALLEYQMTDADEVWVYLDTRDQTEDFQLGSLIESFRQHTLPSDAPEFRFERLTQVDYDTYVDGMRGDSL</sequence>
<dbReference type="AlphaFoldDB" id="A0A897NDS4"/>